<comment type="caution">
    <text evidence="3">The sequence shown here is derived from an EMBL/GenBank/DDBJ whole genome shotgun (WGS) entry which is preliminary data.</text>
</comment>
<keyword evidence="4" id="KW-1185">Reference proteome</keyword>
<dbReference type="Gene3D" id="3.40.50.1820">
    <property type="entry name" value="alpha/beta hydrolase"/>
    <property type="match status" value="1"/>
</dbReference>
<evidence type="ECO:0000259" key="2">
    <source>
        <dbReference type="Pfam" id="PF00561"/>
    </source>
</evidence>
<keyword evidence="1" id="KW-0472">Membrane</keyword>
<evidence type="ECO:0000313" key="4">
    <source>
        <dbReference type="Proteomes" id="UP000217083"/>
    </source>
</evidence>
<dbReference type="InterPro" id="IPR029058">
    <property type="entry name" value="AB_hydrolase_fold"/>
</dbReference>
<dbReference type="InterPro" id="IPR000073">
    <property type="entry name" value="AB_hydrolase_1"/>
</dbReference>
<dbReference type="Proteomes" id="UP000217083">
    <property type="component" value="Unassembled WGS sequence"/>
</dbReference>
<proteinExistence type="predicted"/>
<reference evidence="4" key="1">
    <citation type="submission" date="2017-08" db="EMBL/GenBank/DDBJ databases">
        <authorList>
            <person name="Huang Z."/>
        </authorList>
    </citation>
    <scope>NUCLEOTIDE SEQUENCE [LARGE SCALE GENOMIC DNA]</scope>
    <source>
        <strain evidence="4">SA5d-4</strain>
    </source>
</reference>
<gene>
    <name evidence="3" type="ORF">CIB95_04075</name>
</gene>
<dbReference type="EMBL" id="NPIA01000002">
    <property type="protein sequence ID" value="OZM57557.1"/>
    <property type="molecule type" value="Genomic_DNA"/>
</dbReference>
<accession>A0A263BW54</accession>
<dbReference type="RefSeq" id="WP_094922277.1">
    <property type="nucleotide sequence ID" value="NZ_NPIA01000002.1"/>
</dbReference>
<protein>
    <submittedName>
        <fullName evidence="3">2-succinyl-6-hydroxy-2, 4-cyclohexadiene-1-carboxylate synthase</fullName>
    </submittedName>
</protein>
<feature type="transmembrane region" description="Helical" evidence="1">
    <location>
        <begin position="86"/>
        <end position="104"/>
    </location>
</feature>
<dbReference type="InterPro" id="IPR050266">
    <property type="entry name" value="AB_hydrolase_sf"/>
</dbReference>
<dbReference type="SUPFAM" id="SSF53474">
    <property type="entry name" value="alpha/beta-Hydrolases"/>
    <property type="match status" value="1"/>
</dbReference>
<dbReference type="AlphaFoldDB" id="A0A263BW54"/>
<keyword evidence="1" id="KW-0812">Transmembrane</keyword>
<sequence length="268" mass="30630">MLYYKTYEEHSNADWVVFIHGAGGSSSIWYKQLKAFKKHFNLLLIDLRGHGQSKNVGNGNEKYTYQLIGSDIIEVLDHLSIKKAHFLGISLGSIIINSICIHAPERILSMTQGGAIPSFNKKGKLLILLGNLTKYFLPYMFLYRLFAFVLMPKNNHKRSRKVFTSLAKKVGKKEFIRWFRTTSEVETLHEQALKQKVAIPKLYIMGREDHMFLAPVLKSVATEKHASIEIIEQSGHVCNIEKAKKFNEIAIKFIESHSVSEKKMASNM</sequence>
<feature type="domain" description="AB hydrolase-1" evidence="2">
    <location>
        <begin position="15"/>
        <end position="112"/>
    </location>
</feature>
<dbReference type="PANTHER" id="PTHR43798">
    <property type="entry name" value="MONOACYLGLYCEROL LIPASE"/>
    <property type="match status" value="1"/>
</dbReference>
<organism evidence="3 4">
    <name type="scientific">Lottiidibacillus patelloidae</name>
    <dbReference type="NCBI Taxonomy" id="2670334"/>
    <lineage>
        <taxon>Bacteria</taxon>
        <taxon>Bacillati</taxon>
        <taxon>Bacillota</taxon>
        <taxon>Bacilli</taxon>
        <taxon>Bacillales</taxon>
        <taxon>Bacillaceae</taxon>
        <taxon>Lottiidibacillus</taxon>
    </lineage>
</organism>
<evidence type="ECO:0000313" key="3">
    <source>
        <dbReference type="EMBL" id="OZM57557.1"/>
    </source>
</evidence>
<name>A0A263BW54_9BACI</name>
<dbReference type="Pfam" id="PF00561">
    <property type="entry name" value="Abhydrolase_1"/>
    <property type="match status" value="1"/>
</dbReference>
<keyword evidence="1" id="KW-1133">Transmembrane helix</keyword>
<feature type="transmembrane region" description="Helical" evidence="1">
    <location>
        <begin position="135"/>
        <end position="151"/>
    </location>
</feature>
<evidence type="ECO:0000256" key="1">
    <source>
        <dbReference type="SAM" id="Phobius"/>
    </source>
</evidence>
<reference evidence="3 4" key="2">
    <citation type="submission" date="2017-09" db="EMBL/GenBank/DDBJ databases">
        <title>Bacillus patelloidae sp. nov., isolated from the intestinal tract of a marine limpet.</title>
        <authorList>
            <person name="Liu R."/>
            <person name="Dong C."/>
            <person name="Shao Z."/>
        </authorList>
    </citation>
    <scope>NUCLEOTIDE SEQUENCE [LARGE SCALE GENOMIC DNA]</scope>
    <source>
        <strain evidence="3 4">SA5d-4</strain>
    </source>
</reference>